<name>A0A5R9KKY9_9BACT</name>
<dbReference type="Proteomes" id="UP000309788">
    <property type="component" value="Unassembled WGS sequence"/>
</dbReference>
<evidence type="ECO:0000313" key="1">
    <source>
        <dbReference type="EMBL" id="TLU96875.1"/>
    </source>
</evidence>
<keyword evidence="2" id="KW-1185">Reference proteome</keyword>
<dbReference type="EMBL" id="VCEI01000011">
    <property type="protein sequence ID" value="TLU96875.1"/>
    <property type="molecule type" value="Genomic_DNA"/>
</dbReference>
<reference evidence="1 2" key="1">
    <citation type="submission" date="2019-05" db="EMBL/GenBank/DDBJ databases">
        <authorList>
            <person name="Qu J.-H."/>
        </authorList>
    </citation>
    <scope>NUCLEOTIDE SEQUENCE [LARGE SCALE GENOMIC DNA]</scope>
    <source>
        <strain evidence="1 2">Z12</strain>
    </source>
</reference>
<proteinExistence type="predicted"/>
<dbReference type="RefSeq" id="WP_138280571.1">
    <property type="nucleotide sequence ID" value="NZ_BMGE01000001.1"/>
</dbReference>
<comment type="caution">
    <text evidence="1">The sequence shown here is derived from an EMBL/GenBank/DDBJ whole genome shotgun (WGS) entry which is preliminary data.</text>
</comment>
<evidence type="ECO:0000313" key="2">
    <source>
        <dbReference type="Proteomes" id="UP000309788"/>
    </source>
</evidence>
<organism evidence="1 2">
    <name type="scientific">Dyadobacter sediminis</name>
    <dbReference type="NCBI Taxonomy" id="1493691"/>
    <lineage>
        <taxon>Bacteria</taxon>
        <taxon>Pseudomonadati</taxon>
        <taxon>Bacteroidota</taxon>
        <taxon>Cytophagia</taxon>
        <taxon>Cytophagales</taxon>
        <taxon>Spirosomataceae</taxon>
        <taxon>Dyadobacter</taxon>
    </lineage>
</organism>
<dbReference type="OrthoDB" id="964112at2"/>
<sequence>MIPMKENAMPENGSLVRFRRKDDDAWLEGEYDSGIGMFIEIYAAEPVTHNSTDILTWEYMNEP</sequence>
<protein>
    <submittedName>
        <fullName evidence="1">Uncharacterized protein</fullName>
    </submittedName>
</protein>
<dbReference type="AlphaFoldDB" id="A0A5R9KKY9"/>
<gene>
    <name evidence="1" type="ORF">FEM55_07065</name>
</gene>
<accession>A0A5R9KKY9</accession>